<organism evidence="1 2">
    <name type="scientific">Tsuneonella litorea</name>
    <dbReference type="NCBI Taxonomy" id="2976475"/>
    <lineage>
        <taxon>Bacteria</taxon>
        <taxon>Pseudomonadati</taxon>
        <taxon>Pseudomonadota</taxon>
        <taxon>Alphaproteobacteria</taxon>
        <taxon>Sphingomonadales</taxon>
        <taxon>Erythrobacteraceae</taxon>
        <taxon>Tsuneonella</taxon>
    </lineage>
</organism>
<keyword evidence="2" id="KW-1185">Reference proteome</keyword>
<dbReference type="EMBL" id="JAOAMV010000004">
    <property type="protein sequence ID" value="MCT2559236.1"/>
    <property type="molecule type" value="Genomic_DNA"/>
</dbReference>
<dbReference type="AlphaFoldDB" id="A0A9X2W1U6"/>
<dbReference type="Proteomes" id="UP001142648">
    <property type="component" value="Unassembled WGS sequence"/>
</dbReference>
<reference evidence="1" key="1">
    <citation type="submission" date="2022-09" db="EMBL/GenBank/DDBJ databases">
        <title>The genome sequence of Tsuneonella sp. YG55.</title>
        <authorList>
            <person name="Liu Y."/>
        </authorList>
    </citation>
    <scope>NUCLEOTIDE SEQUENCE</scope>
    <source>
        <strain evidence="1">YG55</strain>
    </source>
</reference>
<evidence type="ECO:0000313" key="1">
    <source>
        <dbReference type="EMBL" id="MCT2559236.1"/>
    </source>
</evidence>
<dbReference type="RefSeq" id="WP_259962109.1">
    <property type="nucleotide sequence ID" value="NZ_JAOAMV010000004.1"/>
</dbReference>
<accession>A0A9X2W1U6</accession>
<evidence type="ECO:0000313" key="2">
    <source>
        <dbReference type="Proteomes" id="UP001142648"/>
    </source>
</evidence>
<protein>
    <submittedName>
        <fullName evidence="1">Uncharacterized protein</fullName>
    </submittedName>
</protein>
<name>A0A9X2W1U6_9SPHN</name>
<sequence length="75" mass="8042">MHILPTFAPSAKLEGDRVVATIQSGPTTLEISLSLHDALSLSHTLQRAAVEPIQAARVAKLLEFPTAKAIKRRAS</sequence>
<comment type="caution">
    <text evidence="1">The sequence shown here is derived from an EMBL/GenBank/DDBJ whole genome shotgun (WGS) entry which is preliminary data.</text>
</comment>
<proteinExistence type="predicted"/>
<gene>
    <name evidence="1" type="ORF">N0B51_09590</name>
</gene>